<evidence type="ECO:0000313" key="2">
    <source>
        <dbReference type="EMBL" id="VEU68749.1"/>
    </source>
</evidence>
<gene>
    <name evidence="2" type="ORF">NCTC10146_00202</name>
</gene>
<sequence>MTQFLKKYEILFWFLFLIISLLFIILEIIGINLFLGFAIGSLLSYVLFKMTAISYFKLFKEKKKIYLILVPFKMLIFFILLSGITFFIKEINVTHLKNENVSWVNGRINFITFAFSLSFSGLIILSHKIIDKIKIFKKYRRAHEWT</sequence>
<feature type="transmembrane region" description="Helical" evidence="1">
    <location>
        <begin position="108"/>
        <end position="130"/>
    </location>
</feature>
<accession>A0A449AQB6</accession>
<dbReference type="EMBL" id="LR215010">
    <property type="protein sequence ID" value="VEU68749.1"/>
    <property type="molecule type" value="Genomic_DNA"/>
</dbReference>
<dbReference type="Proteomes" id="UP000290495">
    <property type="component" value="Chromosome"/>
</dbReference>
<reference evidence="2 3" key="1">
    <citation type="submission" date="2019-01" db="EMBL/GenBank/DDBJ databases">
        <authorList>
            <consortium name="Pathogen Informatics"/>
        </authorList>
    </citation>
    <scope>NUCLEOTIDE SEQUENCE [LARGE SCALE GENOMIC DNA]</scope>
    <source>
        <strain evidence="2 3">NCTC10146</strain>
    </source>
</reference>
<feature type="transmembrane region" description="Helical" evidence="1">
    <location>
        <begin position="12"/>
        <end position="31"/>
    </location>
</feature>
<proteinExistence type="predicted"/>
<dbReference type="AlphaFoldDB" id="A0A449AQB6"/>
<keyword evidence="1" id="KW-0472">Membrane</keyword>
<evidence type="ECO:0000256" key="1">
    <source>
        <dbReference type="SAM" id="Phobius"/>
    </source>
</evidence>
<protein>
    <submittedName>
        <fullName evidence="2">Uncharacterized protein</fullName>
    </submittedName>
</protein>
<evidence type="ECO:0000313" key="3">
    <source>
        <dbReference type="Proteomes" id="UP000290495"/>
    </source>
</evidence>
<feature type="transmembrane region" description="Helical" evidence="1">
    <location>
        <begin position="37"/>
        <end position="58"/>
    </location>
</feature>
<keyword evidence="1" id="KW-1133">Transmembrane helix</keyword>
<organism evidence="2 3">
    <name type="scientific">Mycoplasmopsis canis</name>
    <dbReference type="NCBI Taxonomy" id="29555"/>
    <lineage>
        <taxon>Bacteria</taxon>
        <taxon>Bacillati</taxon>
        <taxon>Mycoplasmatota</taxon>
        <taxon>Mycoplasmoidales</taxon>
        <taxon>Metamycoplasmataceae</taxon>
        <taxon>Mycoplasmopsis</taxon>
    </lineage>
</organism>
<name>A0A449AQB6_9BACT</name>
<keyword evidence="1" id="KW-0812">Transmembrane</keyword>
<feature type="transmembrane region" description="Helical" evidence="1">
    <location>
        <begin position="65"/>
        <end position="88"/>
    </location>
</feature>